<gene>
    <name evidence="2" type="ORF">WIS52_29935</name>
</gene>
<organism evidence="2 3">
    <name type="scientific">Pseudonocardia nematodicida</name>
    <dbReference type="NCBI Taxonomy" id="1206997"/>
    <lineage>
        <taxon>Bacteria</taxon>
        <taxon>Bacillati</taxon>
        <taxon>Actinomycetota</taxon>
        <taxon>Actinomycetes</taxon>
        <taxon>Pseudonocardiales</taxon>
        <taxon>Pseudonocardiaceae</taxon>
        <taxon>Pseudonocardia</taxon>
    </lineage>
</organism>
<comment type="caution">
    <text evidence="2">The sequence shown here is derived from an EMBL/GenBank/DDBJ whole genome shotgun (WGS) entry which is preliminary data.</text>
</comment>
<feature type="region of interest" description="Disordered" evidence="1">
    <location>
        <begin position="248"/>
        <end position="267"/>
    </location>
</feature>
<proteinExistence type="predicted"/>
<evidence type="ECO:0008006" key="4">
    <source>
        <dbReference type="Google" id="ProtNLM"/>
    </source>
</evidence>
<accession>A0ABV1KKI1</accession>
<sequence>MGTLHRRSDLLGEGHTDETVRGAIRAGQLTRVRPGAYVEPDDRGRPDADARHRTLVEATHPLLARDAVLSHASAVVVHALPSWGIGLRRVHATRDLPSGGRTSRHVTVHAAPLSEGDVVGVDALRVTSIARTVVDVARSCSFEASVAVADAALFSGRMTVVEFDGAVEAAAGRRGIARARAVLAFADGRAGGPGESRSRVRMGRLGVPAPTLQHVVRDVRGRHVGQVDFWWKEAGVVGEFDGMEKYGRSLRPDEKPGDAVEREKRREDALRAQPSVRHVVRWTWHDLDDFDAVATRLHHLLATARPHS</sequence>
<reference evidence="2 3" key="1">
    <citation type="submission" date="2024-03" db="EMBL/GenBank/DDBJ databases">
        <title>Draft genome sequence of Pseudonocardia nematodicida JCM 31783.</title>
        <authorList>
            <person name="Butdee W."/>
            <person name="Duangmal K."/>
        </authorList>
    </citation>
    <scope>NUCLEOTIDE SEQUENCE [LARGE SCALE GENOMIC DNA]</scope>
    <source>
        <strain evidence="2 3">JCM 31783</strain>
    </source>
</reference>
<evidence type="ECO:0000256" key="1">
    <source>
        <dbReference type="SAM" id="MobiDB-lite"/>
    </source>
</evidence>
<dbReference type="Proteomes" id="UP001494902">
    <property type="component" value="Unassembled WGS sequence"/>
</dbReference>
<keyword evidence="3" id="KW-1185">Reference proteome</keyword>
<evidence type="ECO:0000313" key="2">
    <source>
        <dbReference type="EMBL" id="MEQ3554706.1"/>
    </source>
</evidence>
<dbReference type="RefSeq" id="WP_349301775.1">
    <property type="nucleotide sequence ID" value="NZ_JBEDNQ010000016.1"/>
</dbReference>
<dbReference type="EMBL" id="JBEDNQ010000016">
    <property type="protein sequence ID" value="MEQ3554706.1"/>
    <property type="molecule type" value="Genomic_DNA"/>
</dbReference>
<protein>
    <recommendedName>
        <fullName evidence="4">Transcriptional regulator, AbiEi antitoxin, Type IV TA system</fullName>
    </recommendedName>
</protein>
<evidence type="ECO:0000313" key="3">
    <source>
        <dbReference type="Proteomes" id="UP001494902"/>
    </source>
</evidence>
<name>A0ABV1KKI1_9PSEU</name>